<organism evidence="7 8">
    <name type="scientific">Penicillium roqueforti (strain FM164)</name>
    <dbReference type="NCBI Taxonomy" id="1365484"/>
    <lineage>
        <taxon>Eukaryota</taxon>
        <taxon>Fungi</taxon>
        <taxon>Dikarya</taxon>
        <taxon>Ascomycota</taxon>
        <taxon>Pezizomycotina</taxon>
        <taxon>Eurotiomycetes</taxon>
        <taxon>Eurotiomycetidae</taxon>
        <taxon>Eurotiales</taxon>
        <taxon>Aspergillaceae</taxon>
        <taxon>Penicillium</taxon>
    </lineage>
</organism>
<evidence type="ECO:0000259" key="6">
    <source>
        <dbReference type="Pfam" id="PF07993"/>
    </source>
</evidence>
<feature type="domain" description="AMP-dependent synthetase/ligase" evidence="5">
    <location>
        <begin position="230"/>
        <end position="570"/>
    </location>
</feature>
<evidence type="ECO:0000313" key="7">
    <source>
        <dbReference type="EMBL" id="CDM35422.1"/>
    </source>
</evidence>
<dbReference type="Proteomes" id="UP000030686">
    <property type="component" value="Unassembled WGS sequence"/>
</dbReference>
<dbReference type="SUPFAM" id="SSF47336">
    <property type="entry name" value="ACP-like"/>
    <property type="match status" value="1"/>
</dbReference>
<evidence type="ECO:0000256" key="3">
    <source>
        <dbReference type="ARBA" id="ARBA00022598"/>
    </source>
</evidence>
<dbReference type="STRING" id="1365484.W6R0R3"/>
<dbReference type="InterPro" id="IPR042099">
    <property type="entry name" value="ANL_N_sf"/>
</dbReference>
<dbReference type="Gene3D" id="3.30.300.30">
    <property type="match status" value="1"/>
</dbReference>
<evidence type="ECO:0000313" key="8">
    <source>
        <dbReference type="Proteomes" id="UP000030686"/>
    </source>
</evidence>
<dbReference type="PROSITE" id="PS00455">
    <property type="entry name" value="AMP_BINDING"/>
    <property type="match status" value="1"/>
</dbReference>
<dbReference type="InterPro" id="IPR045851">
    <property type="entry name" value="AMP-bd_C_sf"/>
</dbReference>
<dbReference type="Pfam" id="PF07993">
    <property type="entry name" value="NAD_binding_4"/>
    <property type="match status" value="1"/>
</dbReference>
<protein>
    <submittedName>
        <fullName evidence="7">AMP-dependent synthetase/ligase</fullName>
    </submittedName>
</protein>
<keyword evidence="4" id="KW-0677">Repeat</keyword>
<dbReference type="Pfam" id="PF00501">
    <property type="entry name" value="AMP-binding"/>
    <property type="match status" value="1"/>
</dbReference>
<dbReference type="GO" id="GO:0044550">
    <property type="term" value="P:secondary metabolite biosynthetic process"/>
    <property type="evidence" value="ECO:0007669"/>
    <property type="project" value="UniProtKB-ARBA"/>
</dbReference>
<dbReference type="InterPro" id="IPR036736">
    <property type="entry name" value="ACP-like_sf"/>
</dbReference>
<dbReference type="OrthoDB" id="416786at2759"/>
<dbReference type="SUPFAM" id="SSF51735">
    <property type="entry name" value="NAD(P)-binding Rossmann-fold domains"/>
    <property type="match status" value="1"/>
</dbReference>
<dbReference type="Gene3D" id="3.40.50.12780">
    <property type="entry name" value="N-terminal domain of ligase-like"/>
    <property type="match status" value="1"/>
</dbReference>
<proteinExistence type="predicted"/>
<dbReference type="PANTHER" id="PTHR44845:SF4">
    <property type="entry name" value="NONRIBOSOMAL PEPTIDE SYNTHASE INPA"/>
    <property type="match status" value="1"/>
</dbReference>
<dbReference type="EMBL" id="HG792018">
    <property type="protein sequence ID" value="CDM35422.1"/>
    <property type="molecule type" value="Genomic_DNA"/>
</dbReference>
<reference evidence="7" key="1">
    <citation type="journal article" date="2014" name="Nat. Commun.">
        <title>Multiple recent horizontal transfers of a large genomic region in cheese making fungi.</title>
        <authorList>
            <person name="Cheeseman K."/>
            <person name="Ropars J."/>
            <person name="Renault P."/>
            <person name="Dupont J."/>
            <person name="Gouzy J."/>
            <person name="Branca A."/>
            <person name="Abraham A.L."/>
            <person name="Ceppi M."/>
            <person name="Conseiller E."/>
            <person name="Debuchy R."/>
            <person name="Malagnac F."/>
            <person name="Goarin A."/>
            <person name="Silar P."/>
            <person name="Lacoste S."/>
            <person name="Sallet E."/>
            <person name="Bensimon A."/>
            <person name="Giraud T."/>
            <person name="Brygoo Y."/>
        </authorList>
    </citation>
    <scope>NUCLEOTIDE SEQUENCE [LARGE SCALE GENOMIC DNA]</scope>
    <source>
        <strain evidence="7">FM164</strain>
    </source>
</reference>
<dbReference type="AlphaFoldDB" id="W6R0R3"/>
<evidence type="ECO:0000259" key="5">
    <source>
        <dbReference type="Pfam" id="PF00501"/>
    </source>
</evidence>
<name>W6R0R3_PENRF</name>
<accession>W6R0R3</accession>
<evidence type="ECO:0000256" key="2">
    <source>
        <dbReference type="ARBA" id="ARBA00022553"/>
    </source>
</evidence>
<dbReference type="NCBIfam" id="TIGR01733">
    <property type="entry name" value="AA-adenyl-dom"/>
    <property type="match status" value="1"/>
</dbReference>
<dbReference type="InterPro" id="IPR000873">
    <property type="entry name" value="AMP-dep_synth/lig_dom"/>
</dbReference>
<dbReference type="PANTHER" id="PTHR44845">
    <property type="entry name" value="CARRIER DOMAIN-CONTAINING PROTEIN"/>
    <property type="match status" value="1"/>
</dbReference>
<dbReference type="InterPro" id="IPR010071">
    <property type="entry name" value="AA_adenyl_dom"/>
</dbReference>
<dbReference type="Gene3D" id="3.40.50.720">
    <property type="entry name" value="NAD(P)-binding Rossmann-like Domain"/>
    <property type="match status" value="1"/>
</dbReference>
<dbReference type="InterPro" id="IPR013120">
    <property type="entry name" value="FAR_NAD-bd"/>
</dbReference>
<keyword evidence="3 7" id="KW-0436">Ligase</keyword>
<dbReference type="GO" id="GO:0016874">
    <property type="term" value="F:ligase activity"/>
    <property type="evidence" value="ECO:0007669"/>
    <property type="project" value="UniProtKB-KW"/>
</dbReference>
<keyword evidence="1" id="KW-0596">Phosphopantetheine</keyword>
<dbReference type="InterPro" id="IPR020845">
    <property type="entry name" value="AMP-binding_CS"/>
</dbReference>
<keyword evidence="8" id="KW-1185">Reference proteome</keyword>
<dbReference type="FunFam" id="3.40.50.980:FF:000001">
    <property type="entry name" value="Non-ribosomal peptide synthetase"/>
    <property type="match status" value="1"/>
</dbReference>
<dbReference type="OMA" id="QTKFMSQ"/>
<feature type="domain" description="Thioester reductase (TE)" evidence="6">
    <location>
        <begin position="864"/>
        <end position="1105"/>
    </location>
</feature>
<dbReference type="InterPro" id="IPR036291">
    <property type="entry name" value="NAD(P)-bd_dom_sf"/>
</dbReference>
<evidence type="ECO:0000256" key="1">
    <source>
        <dbReference type="ARBA" id="ARBA00022450"/>
    </source>
</evidence>
<keyword evidence="2" id="KW-0597">Phosphoprotein</keyword>
<evidence type="ECO:0000256" key="4">
    <source>
        <dbReference type="ARBA" id="ARBA00022737"/>
    </source>
</evidence>
<sequence length="1240" mass="138772">MTIADHLYKTDDETPHAFATCHQAKLSVDKSQSNDKVATILAAWSVLLRDYYAPNTPTFSYLRPKHEGPCEKNKASSGDLQSQCLSISTNGDLSTRQLKDAASQAIAADDWGDFTTTKQKTAVLEFPNDQTKPPLVDFEQLKVEVLLVISTQQDSISANVYINSSKRPELKPCAILKSLQIIHKILTSESCIKVDKIITITPFDIERLHEINTMKPEQNARPECLHTLITRQCSRQPASIALESTTQKITYEELGKQSATIWKVLMHKGILPGETVGLCMNRSLSTVIIMIGILRAGAAYNPIDPSSPLERISQVIKSANVQHLVTDEMLLDRFKDFGANLIITPKDFENAECPEDWQEDTNIDASNSAYVIFTSGSTGVPKGVIHGHGSVSLSLSECIEKLQIDSSTRFMQSASLAFDASILEVFAPLAAGGCLCMISQEERNADLESTMHKLQVSHAWLTPSMVPHIQPESLPTLRSLGLGGEAPTAEILSTWGEKVQLNNMYGTTESGVWDTVKTGVKPGDNPKNVGRSIGNVACWITDPSNVHKLMPVGAEGELLIQSPYLTLGYLNDSDRQAKAFVTPSSLEWASLMPLMKGSQVYRTGDLAKYDENGEVILLGRQSGYVKIRGLRVDLGEIENAINSCIKVGRSAVVLYGREAMDTEIVAFIETCNDQKIQLAETLSGQLSEFLPQYMIPTAYVQVDTLPQTLSKKIDRQKLRTHLSQMSQKDFRRCRSGSSSDEEFSEIPEQENMANEISNIIADIIEKKDEEFASSIRGRNFSLARAGLTSMQLVTLLNVIRKRYEKKLNIETLAKDVTVCNIADSLTGRINMKTKNSPPRNLIADLANLNSKLDFIQTRLATVFLTSITGFLGSQILRALLECPEIGCVIGLVRAKDEKEARRKVQEYGELGQWWQPSYQDRLEVWTGDLSRPKLGLEETKWDSLLTTHPTKRVDCIIHNGARVNWMDCYEDLEKVNVQSTIEILAGLSKMNYPCRLIYVSGGYMPTETESHTEIARKLSEASGYDQTKFMSQLLLAEYNRYLDRETIKSQKAQTVIPGFIVGTKKEGIAQPEDFFWRLAFTITRLKAVSDKLDYLTVAGVDQVSRLITDAFLQPERYTSEAIHCTDGVEFSTFCDSLSKLTGCPIDRMEHDKWMRLLQADVEEADFDHPFTPVLKWFQENTWQFMVAQDDIPKNCYFDKNEIVLALESSLRYLVDIGYFSHDEDKENRLSRAPIFSRSRS</sequence>
<dbReference type="SUPFAM" id="SSF56801">
    <property type="entry name" value="Acetyl-CoA synthetase-like"/>
    <property type="match status" value="1"/>
</dbReference>
<dbReference type="CDD" id="cd05918">
    <property type="entry name" value="A_NRPS_SidN3_like"/>
    <property type="match status" value="1"/>
</dbReference>
<gene>
    <name evidence="7" type="ORF">PROQFM164_S04g000303</name>
</gene>